<dbReference type="PROSITE" id="PS00211">
    <property type="entry name" value="ABC_TRANSPORTER_1"/>
    <property type="match status" value="1"/>
</dbReference>
<gene>
    <name evidence="5" type="ORF">D7024_00410</name>
</gene>
<dbReference type="GO" id="GO:0022857">
    <property type="term" value="F:transmembrane transporter activity"/>
    <property type="evidence" value="ECO:0007669"/>
    <property type="project" value="TreeGrafter"/>
</dbReference>
<dbReference type="GO" id="GO:0005524">
    <property type="term" value="F:ATP binding"/>
    <property type="evidence" value="ECO:0007669"/>
    <property type="project" value="UniProtKB-KW"/>
</dbReference>
<keyword evidence="3 5" id="KW-0067">ATP-binding</keyword>
<keyword evidence="6" id="KW-1185">Reference proteome</keyword>
<accession>A0A494WR01</accession>
<organism evidence="5 6">
    <name type="scientific">Desulfofundulus salinus</name>
    <dbReference type="NCBI Taxonomy" id="2419843"/>
    <lineage>
        <taxon>Bacteria</taxon>
        <taxon>Bacillati</taxon>
        <taxon>Bacillota</taxon>
        <taxon>Clostridia</taxon>
        <taxon>Eubacteriales</taxon>
        <taxon>Peptococcaceae</taxon>
        <taxon>Desulfofundulus</taxon>
    </lineage>
</organism>
<dbReference type="OrthoDB" id="9810992at2"/>
<evidence type="ECO:0000256" key="1">
    <source>
        <dbReference type="ARBA" id="ARBA00022448"/>
    </source>
</evidence>
<dbReference type="PANTHER" id="PTHR24220">
    <property type="entry name" value="IMPORT ATP-BINDING PROTEIN"/>
    <property type="match status" value="1"/>
</dbReference>
<dbReference type="SMART" id="SM00382">
    <property type="entry name" value="AAA"/>
    <property type="match status" value="1"/>
</dbReference>
<dbReference type="PANTHER" id="PTHR24220:SF86">
    <property type="entry name" value="ABC TRANSPORTER ABCH.1"/>
    <property type="match status" value="1"/>
</dbReference>
<evidence type="ECO:0000256" key="2">
    <source>
        <dbReference type="ARBA" id="ARBA00022741"/>
    </source>
</evidence>
<dbReference type="RefSeq" id="WP_121450054.1">
    <property type="nucleotide sequence ID" value="NZ_RBWE01000001.1"/>
</dbReference>
<keyword evidence="2" id="KW-0547">Nucleotide-binding</keyword>
<dbReference type="InterPro" id="IPR015854">
    <property type="entry name" value="ABC_transpr_LolD-like"/>
</dbReference>
<dbReference type="InterPro" id="IPR027417">
    <property type="entry name" value="P-loop_NTPase"/>
</dbReference>
<proteinExistence type="predicted"/>
<dbReference type="InterPro" id="IPR003593">
    <property type="entry name" value="AAA+_ATPase"/>
</dbReference>
<comment type="caution">
    <text evidence="5">The sequence shown here is derived from an EMBL/GenBank/DDBJ whole genome shotgun (WGS) entry which is preliminary data.</text>
</comment>
<feature type="domain" description="ABC transporter" evidence="4">
    <location>
        <begin position="2"/>
        <end position="230"/>
    </location>
</feature>
<dbReference type="Gene3D" id="3.40.50.300">
    <property type="entry name" value="P-loop containing nucleotide triphosphate hydrolases"/>
    <property type="match status" value="1"/>
</dbReference>
<dbReference type="Proteomes" id="UP000271256">
    <property type="component" value="Unassembled WGS sequence"/>
</dbReference>
<dbReference type="GO" id="GO:0016887">
    <property type="term" value="F:ATP hydrolysis activity"/>
    <property type="evidence" value="ECO:0007669"/>
    <property type="project" value="InterPro"/>
</dbReference>
<evidence type="ECO:0000256" key="3">
    <source>
        <dbReference type="ARBA" id="ARBA00022840"/>
    </source>
</evidence>
<dbReference type="Pfam" id="PF00005">
    <property type="entry name" value="ABC_tran"/>
    <property type="match status" value="1"/>
</dbReference>
<dbReference type="EMBL" id="RBWE01000001">
    <property type="protein sequence ID" value="RKO65578.1"/>
    <property type="molecule type" value="Genomic_DNA"/>
</dbReference>
<protein>
    <submittedName>
        <fullName evidence="5">ABC transporter ATP-binding protein</fullName>
    </submittedName>
</protein>
<dbReference type="PROSITE" id="PS50893">
    <property type="entry name" value="ABC_TRANSPORTER_2"/>
    <property type="match status" value="1"/>
</dbReference>
<dbReference type="GO" id="GO:0005886">
    <property type="term" value="C:plasma membrane"/>
    <property type="evidence" value="ECO:0007669"/>
    <property type="project" value="TreeGrafter"/>
</dbReference>
<dbReference type="CDD" id="cd03255">
    <property type="entry name" value="ABC_MJ0796_LolCDE_FtsE"/>
    <property type="match status" value="1"/>
</dbReference>
<dbReference type="InterPro" id="IPR017871">
    <property type="entry name" value="ABC_transporter-like_CS"/>
</dbReference>
<dbReference type="AlphaFoldDB" id="A0A494WR01"/>
<sequence>MLVMKDIVKIYKNGLLELKALDQVSLTVAKGEFVAITGPSGSGKSTLMHIMGCLDRPNAGEYFLDGEDVLGYPEQKLAAVRNRKIGFVFQNFNLLPKLDALTNVEIPLIYRGEERKISRQRAARLLEMVGLGDKMRHRPSELSGGQQQRVAIARALVGDPPLILADEPTGNLDSRSGAEIMELFKQLNSQGRTLVLITHDPNVARQANRIIYLQDGRVIPAPGGVAASEVS</sequence>
<keyword evidence="1" id="KW-0813">Transport</keyword>
<dbReference type="FunFam" id="3.40.50.300:FF:000032">
    <property type="entry name" value="Export ABC transporter ATP-binding protein"/>
    <property type="match status" value="1"/>
</dbReference>
<dbReference type="GO" id="GO:0098796">
    <property type="term" value="C:membrane protein complex"/>
    <property type="evidence" value="ECO:0007669"/>
    <property type="project" value="UniProtKB-ARBA"/>
</dbReference>
<reference evidence="5 6" key="1">
    <citation type="submission" date="2018-10" db="EMBL/GenBank/DDBJ databases">
        <authorList>
            <person name="Grouzdev D.S."/>
            <person name="Krutkina M.S."/>
            <person name="Tourova T.P."/>
            <person name="Nazina T.N."/>
        </authorList>
    </citation>
    <scope>NUCLEOTIDE SEQUENCE [LARGE SCALE GENOMIC DNA]</scope>
    <source>
        <strain evidence="5 6">435</strain>
    </source>
</reference>
<evidence type="ECO:0000313" key="5">
    <source>
        <dbReference type="EMBL" id="RKO65578.1"/>
    </source>
</evidence>
<dbReference type="SUPFAM" id="SSF52540">
    <property type="entry name" value="P-loop containing nucleoside triphosphate hydrolases"/>
    <property type="match status" value="1"/>
</dbReference>
<dbReference type="InterPro" id="IPR017911">
    <property type="entry name" value="MacB-like_ATP-bd"/>
</dbReference>
<name>A0A494WR01_9FIRM</name>
<evidence type="ECO:0000259" key="4">
    <source>
        <dbReference type="PROSITE" id="PS50893"/>
    </source>
</evidence>
<dbReference type="InterPro" id="IPR003439">
    <property type="entry name" value="ABC_transporter-like_ATP-bd"/>
</dbReference>
<evidence type="ECO:0000313" key="6">
    <source>
        <dbReference type="Proteomes" id="UP000271256"/>
    </source>
</evidence>